<comment type="caution">
    <text evidence="1">The sequence shown here is derived from an EMBL/GenBank/DDBJ whole genome shotgun (WGS) entry which is preliminary data.</text>
</comment>
<dbReference type="Proteomes" id="UP001470230">
    <property type="component" value="Unassembled WGS sequence"/>
</dbReference>
<gene>
    <name evidence="1" type="ORF">M9Y10_001573</name>
</gene>
<feature type="non-terminal residue" evidence="1">
    <location>
        <position position="1"/>
    </location>
</feature>
<name>A0ABR2L7R4_9EUKA</name>
<evidence type="ECO:0000313" key="2">
    <source>
        <dbReference type="Proteomes" id="UP001470230"/>
    </source>
</evidence>
<feature type="non-terminal residue" evidence="1">
    <location>
        <position position="81"/>
    </location>
</feature>
<protein>
    <submittedName>
        <fullName evidence="1">Uncharacterized protein</fullName>
    </submittedName>
</protein>
<evidence type="ECO:0000313" key="1">
    <source>
        <dbReference type="EMBL" id="KAK8899262.1"/>
    </source>
</evidence>
<organism evidence="1 2">
    <name type="scientific">Tritrichomonas musculus</name>
    <dbReference type="NCBI Taxonomy" id="1915356"/>
    <lineage>
        <taxon>Eukaryota</taxon>
        <taxon>Metamonada</taxon>
        <taxon>Parabasalia</taxon>
        <taxon>Tritrichomonadida</taxon>
        <taxon>Tritrichomonadidae</taxon>
        <taxon>Tritrichomonas</taxon>
    </lineage>
</organism>
<keyword evidence="2" id="KW-1185">Reference proteome</keyword>
<proteinExistence type="predicted"/>
<accession>A0ABR2L7R4</accession>
<sequence length="81" mass="9742">IQYEFIDDIPDDAMMIDFYETKTERKEFEPNKYYYYHDETNNEDVFYGKITDNLYKVLHHNIARGGSNYVALNDTTNKKIT</sequence>
<dbReference type="EMBL" id="JAPFFF010000001">
    <property type="protein sequence ID" value="KAK8899262.1"/>
    <property type="molecule type" value="Genomic_DNA"/>
</dbReference>
<reference evidence="1 2" key="1">
    <citation type="submission" date="2024-04" db="EMBL/GenBank/DDBJ databases">
        <title>Tritrichomonas musculus Genome.</title>
        <authorList>
            <person name="Alves-Ferreira E."/>
            <person name="Grigg M."/>
            <person name="Lorenzi H."/>
            <person name="Galac M."/>
        </authorList>
    </citation>
    <scope>NUCLEOTIDE SEQUENCE [LARGE SCALE GENOMIC DNA]</scope>
    <source>
        <strain evidence="1 2">EAF2021</strain>
    </source>
</reference>